<evidence type="ECO:0000313" key="2">
    <source>
        <dbReference type="Proteomes" id="UP001159363"/>
    </source>
</evidence>
<proteinExistence type="predicted"/>
<keyword evidence="2" id="KW-1185">Reference proteome</keyword>
<gene>
    <name evidence="1" type="ORF">PR048_013946</name>
</gene>
<name>A0ABQ9HTL7_9NEOP</name>
<comment type="caution">
    <text evidence="1">The sequence shown here is derived from an EMBL/GenBank/DDBJ whole genome shotgun (WGS) entry which is preliminary data.</text>
</comment>
<accession>A0ABQ9HTL7</accession>
<sequence>MGIGGWFGDIAITAWRPLLTIWRSPPAGARRGAGTWHQELGAKGLDHCQLQGNSAGSWVNNKDSHCVDQHDPQRPTADDNRFVVVNRAAQSPRQQVDRPFLEQWLAGNKSSWASVIM</sequence>
<organism evidence="1 2">
    <name type="scientific">Dryococelus australis</name>
    <dbReference type="NCBI Taxonomy" id="614101"/>
    <lineage>
        <taxon>Eukaryota</taxon>
        <taxon>Metazoa</taxon>
        <taxon>Ecdysozoa</taxon>
        <taxon>Arthropoda</taxon>
        <taxon>Hexapoda</taxon>
        <taxon>Insecta</taxon>
        <taxon>Pterygota</taxon>
        <taxon>Neoptera</taxon>
        <taxon>Polyneoptera</taxon>
        <taxon>Phasmatodea</taxon>
        <taxon>Verophasmatodea</taxon>
        <taxon>Anareolatae</taxon>
        <taxon>Phasmatidae</taxon>
        <taxon>Eurycanthinae</taxon>
        <taxon>Dryococelus</taxon>
    </lineage>
</organism>
<dbReference type="EMBL" id="JARBHB010000004">
    <property type="protein sequence ID" value="KAJ8887728.1"/>
    <property type="molecule type" value="Genomic_DNA"/>
</dbReference>
<reference evidence="1 2" key="1">
    <citation type="submission" date="2023-02" db="EMBL/GenBank/DDBJ databases">
        <title>LHISI_Scaffold_Assembly.</title>
        <authorList>
            <person name="Stuart O.P."/>
            <person name="Cleave R."/>
            <person name="Magrath M.J.L."/>
            <person name="Mikheyev A.S."/>
        </authorList>
    </citation>
    <scope>NUCLEOTIDE SEQUENCE [LARGE SCALE GENOMIC DNA]</scope>
    <source>
        <strain evidence="1">Daus_M_001</strain>
        <tissue evidence="1">Leg muscle</tissue>
    </source>
</reference>
<evidence type="ECO:0000313" key="1">
    <source>
        <dbReference type="EMBL" id="KAJ8887728.1"/>
    </source>
</evidence>
<protein>
    <submittedName>
        <fullName evidence="1">Uncharacterized protein</fullName>
    </submittedName>
</protein>
<dbReference type="Proteomes" id="UP001159363">
    <property type="component" value="Chromosome X"/>
</dbReference>